<dbReference type="PANTHER" id="PTHR43217">
    <property type="entry name" value="SUCCINATE SEMIALDEHYDE DEHYDROGENASE [NAD(P)+] SAD"/>
    <property type="match status" value="1"/>
</dbReference>
<dbReference type="InterPro" id="IPR029510">
    <property type="entry name" value="Ald_DH_CS_GLU"/>
</dbReference>
<comment type="similarity">
    <text evidence="3">Belongs to the aldehyde dehydrogenase family.</text>
</comment>
<sequence>MHNIIKTINPTTEEIIKEYEYYNISQVINIIDSVALEQDKWKKQNLKLRINSIKKLSQALNENKQDLATCITNEMGKPISQSISEIEKCIILCEYYINNSEKFLKPSIISNEFPKSYYTYTSSGIIFGIMPWNFPVWQVMRFAIPNLIIGNAILLKHSPNTTAMSLKLEQLFNNALPKNLFKSLLIEVNMAESVIKDSKISGVTITGSKKAGANVAMLSGANIKKCVLELGGNDPYIILEDADIDLAVRECVNSRLLNTGQVCIAAKRIIICKLLKSEFEKKLIECVKKFQYSNPTLPNSKLGPIARKDLKKSISNQVENSLKNGSKCM</sequence>
<dbReference type="InterPro" id="IPR015590">
    <property type="entry name" value="Aldehyde_DH_dom"/>
</dbReference>
<accession>A0A3R9ZJ18</accession>
<dbReference type="InterPro" id="IPR016162">
    <property type="entry name" value="Ald_DH_N"/>
</dbReference>
<dbReference type="InterPro" id="IPR016161">
    <property type="entry name" value="Ald_DH/histidinol_DH"/>
</dbReference>
<evidence type="ECO:0000256" key="3">
    <source>
        <dbReference type="RuleBase" id="RU003345"/>
    </source>
</evidence>
<evidence type="ECO:0000256" key="2">
    <source>
        <dbReference type="PROSITE-ProRule" id="PRU10007"/>
    </source>
</evidence>
<dbReference type="Gene3D" id="3.40.309.10">
    <property type="entry name" value="Aldehyde Dehydrogenase, Chain A, domain 2"/>
    <property type="match status" value="1"/>
</dbReference>
<organism evidence="5 6">
    <name type="scientific">Candidatus Aquarickettsia rohweri</name>
    <dbReference type="NCBI Taxonomy" id="2602574"/>
    <lineage>
        <taxon>Bacteria</taxon>
        <taxon>Pseudomonadati</taxon>
        <taxon>Pseudomonadota</taxon>
        <taxon>Alphaproteobacteria</taxon>
        <taxon>Rickettsiales</taxon>
        <taxon>Candidatus Midichloriaceae</taxon>
        <taxon>Candidatus Aquarickettsia</taxon>
    </lineage>
</organism>
<dbReference type="PANTHER" id="PTHR43217:SF1">
    <property type="entry name" value="SUCCINATE SEMIALDEHYDE DEHYDROGENASE [NAD(P)+] SAD"/>
    <property type="match status" value="1"/>
</dbReference>
<comment type="caution">
    <text evidence="5">The sequence shown here is derived from an EMBL/GenBank/DDBJ whole genome shotgun (WGS) entry which is preliminary data.</text>
</comment>
<dbReference type="GO" id="GO:0004777">
    <property type="term" value="F:succinate-semialdehyde dehydrogenase (NAD+) activity"/>
    <property type="evidence" value="ECO:0007669"/>
    <property type="project" value="TreeGrafter"/>
</dbReference>
<keyword evidence="6" id="KW-1185">Reference proteome</keyword>
<dbReference type="InterPro" id="IPR016160">
    <property type="entry name" value="Ald_DH_CS_CYS"/>
</dbReference>
<dbReference type="OrthoDB" id="9812625at2"/>
<dbReference type="PROSITE" id="PS00687">
    <property type="entry name" value="ALDEHYDE_DEHYDR_GLU"/>
    <property type="match status" value="1"/>
</dbReference>
<dbReference type="PROSITE" id="PS00070">
    <property type="entry name" value="ALDEHYDE_DEHYDR_CYS"/>
    <property type="match status" value="1"/>
</dbReference>
<dbReference type="SUPFAM" id="SSF53720">
    <property type="entry name" value="ALDH-like"/>
    <property type="match status" value="1"/>
</dbReference>
<keyword evidence="1 3" id="KW-0560">Oxidoreductase</keyword>
<dbReference type="AlphaFoldDB" id="A0A3R9ZJ18"/>
<dbReference type="Gene3D" id="3.40.605.10">
    <property type="entry name" value="Aldehyde Dehydrogenase, Chain A, domain 1"/>
    <property type="match status" value="1"/>
</dbReference>
<evidence type="ECO:0000259" key="4">
    <source>
        <dbReference type="Pfam" id="PF00171"/>
    </source>
</evidence>
<gene>
    <name evidence="5" type="ORF">EIC27_06660</name>
</gene>
<dbReference type="RefSeq" id="WP_126045271.1">
    <property type="nucleotide sequence ID" value="NZ_RXFM01000128.1"/>
</dbReference>
<reference evidence="6" key="1">
    <citation type="submission" date="2018-11" db="EMBL/GenBank/DDBJ databases">
        <title>Phylogenetic, genomic, and biogeographic characterization of a novel and ubiquitous marine invertebrate-associated Rickettsiales parasite, Candidatus Marinoinvertebrata rohwerii, gen. nov., sp. nov.</title>
        <authorList>
            <person name="Klinges J.G."/>
            <person name="Rosales S.M."/>
            <person name="Mcminds R."/>
            <person name="Shaver E.C."/>
            <person name="Shantz A."/>
            <person name="Peters E.C."/>
            <person name="Burkepile D.E."/>
            <person name="Silliman B.R."/>
            <person name="Vega Thurber R.L."/>
        </authorList>
    </citation>
    <scope>NUCLEOTIDE SEQUENCE [LARGE SCALE GENOMIC DNA]</scope>
    <source>
        <strain evidence="6">a_cerv_44</strain>
    </source>
</reference>
<feature type="domain" description="Aldehyde dehydrogenase" evidence="4">
    <location>
        <begin position="5"/>
        <end position="328"/>
    </location>
</feature>
<evidence type="ECO:0000256" key="1">
    <source>
        <dbReference type="ARBA" id="ARBA00023002"/>
    </source>
</evidence>
<proteinExistence type="inferred from homology"/>
<evidence type="ECO:0000313" key="5">
    <source>
        <dbReference type="EMBL" id="RST62058.1"/>
    </source>
</evidence>
<evidence type="ECO:0000313" key="6">
    <source>
        <dbReference type="Proteomes" id="UP000279470"/>
    </source>
</evidence>
<dbReference type="Pfam" id="PF00171">
    <property type="entry name" value="Aldedh"/>
    <property type="match status" value="1"/>
</dbReference>
<protein>
    <submittedName>
        <fullName evidence="5">Aldehyde dehydrogenase family protein</fullName>
    </submittedName>
</protein>
<name>A0A3R9ZJ18_9RICK</name>
<dbReference type="InterPro" id="IPR047110">
    <property type="entry name" value="GABD/Sad-like"/>
</dbReference>
<dbReference type="InterPro" id="IPR016163">
    <property type="entry name" value="Ald_DH_C"/>
</dbReference>
<dbReference type="EMBL" id="RXFM01000128">
    <property type="protein sequence ID" value="RST62058.1"/>
    <property type="molecule type" value="Genomic_DNA"/>
</dbReference>
<feature type="active site" evidence="2">
    <location>
        <position position="229"/>
    </location>
</feature>
<dbReference type="Proteomes" id="UP000279470">
    <property type="component" value="Unassembled WGS sequence"/>
</dbReference>